<protein>
    <recommendedName>
        <fullName evidence="4">Sodium:proton antiporter</fullName>
    </recommendedName>
</protein>
<name>A0AAW9HR39_9ACTO</name>
<evidence type="ECO:0000256" key="1">
    <source>
        <dbReference type="SAM" id="Phobius"/>
    </source>
</evidence>
<evidence type="ECO:0000313" key="3">
    <source>
        <dbReference type="Proteomes" id="UP001281731"/>
    </source>
</evidence>
<proteinExistence type="predicted"/>
<dbReference type="Proteomes" id="UP001281731">
    <property type="component" value="Unassembled WGS sequence"/>
</dbReference>
<evidence type="ECO:0008006" key="4">
    <source>
        <dbReference type="Google" id="ProtNLM"/>
    </source>
</evidence>
<organism evidence="2 3">
    <name type="scientific">Actinotignum urinale</name>
    <dbReference type="NCBI Taxonomy" id="190146"/>
    <lineage>
        <taxon>Bacteria</taxon>
        <taxon>Bacillati</taxon>
        <taxon>Actinomycetota</taxon>
        <taxon>Actinomycetes</taxon>
        <taxon>Actinomycetales</taxon>
        <taxon>Actinomycetaceae</taxon>
        <taxon>Actinotignum</taxon>
    </lineage>
</organism>
<evidence type="ECO:0000313" key="2">
    <source>
        <dbReference type="EMBL" id="MDY5155117.1"/>
    </source>
</evidence>
<accession>A0AAW9HR39</accession>
<reference evidence="2" key="1">
    <citation type="submission" date="2023-10" db="EMBL/GenBank/DDBJ databases">
        <title>Whole Genome based description of the genera Actinobaculum and Actinotignum reveals a complex phylogenetic relationship within the species included in the genus Actinotignum.</title>
        <authorList>
            <person name="Jensen C.S."/>
            <person name="Dargis R."/>
            <person name="Kemp M."/>
            <person name="Christensen J.J."/>
        </authorList>
    </citation>
    <scope>NUCLEOTIDE SEQUENCE</scope>
    <source>
        <strain evidence="2">SLA_B511</strain>
    </source>
</reference>
<feature type="transmembrane region" description="Helical" evidence="1">
    <location>
        <begin position="12"/>
        <end position="33"/>
    </location>
</feature>
<gene>
    <name evidence="2" type="ORF">R6G80_05180</name>
</gene>
<dbReference type="AlphaFoldDB" id="A0AAW9HR39"/>
<sequence>MEHNVDAQASLWGKIAAIILILGSLAAGILWLIAKGSIHGQDVAILTLCITFAASIAAVSIRELYRAGR</sequence>
<dbReference type="EMBL" id="JAWNGC010000005">
    <property type="protein sequence ID" value="MDY5155117.1"/>
    <property type="molecule type" value="Genomic_DNA"/>
</dbReference>
<keyword evidence="1" id="KW-0472">Membrane</keyword>
<comment type="caution">
    <text evidence="2">The sequence shown here is derived from an EMBL/GenBank/DDBJ whole genome shotgun (WGS) entry which is preliminary data.</text>
</comment>
<keyword evidence="1" id="KW-0812">Transmembrane</keyword>
<keyword evidence="1" id="KW-1133">Transmembrane helix</keyword>
<feature type="transmembrane region" description="Helical" evidence="1">
    <location>
        <begin position="45"/>
        <end position="65"/>
    </location>
</feature>
<dbReference type="RefSeq" id="WP_022866179.1">
    <property type="nucleotide sequence ID" value="NZ_CAMYCL010000002.1"/>
</dbReference>